<dbReference type="RefSeq" id="WP_042839584.1">
    <property type="nucleotide sequence ID" value="NZ_CABHQE010000005.1"/>
</dbReference>
<dbReference type="EMBL" id="CQEJ01000009">
    <property type="protein sequence ID" value="CNL07275.1"/>
    <property type="molecule type" value="Genomic_DNA"/>
</dbReference>
<name>A0A0T9TXB7_YERAL</name>
<dbReference type="GO" id="GO:0008294">
    <property type="term" value="F:calcium- and calmodulin-responsive adenylate cyclase activity"/>
    <property type="evidence" value="ECO:0007669"/>
    <property type="project" value="InterPro"/>
</dbReference>
<reference evidence="3 4" key="1">
    <citation type="submission" date="2015-03" db="EMBL/GenBank/DDBJ databases">
        <authorList>
            <consortium name="Pathogen Informatics"/>
            <person name="Murphy D."/>
        </authorList>
    </citation>
    <scope>NUCLEOTIDE SEQUENCE [LARGE SCALE GENOMIC DNA]</scope>
    <source>
        <strain evidence="3 4">IP08791</strain>
    </source>
</reference>
<dbReference type="SUPFAM" id="SSF81298">
    <property type="entry name" value="Adenylylcyclase toxin (the edema factor)"/>
    <property type="match status" value="1"/>
</dbReference>
<organism evidence="2 5">
    <name type="scientific">Yersinia aldovae</name>
    <dbReference type="NCBI Taxonomy" id="29483"/>
    <lineage>
        <taxon>Bacteria</taxon>
        <taxon>Pseudomonadati</taxon>
        <taxon>Pseudomonadota</taxon>
        <taxon>Gammaproteobacteria</taxon>
        <taxon>Enterobacterales</taxon>
        <taxon>Yersiniaceae</taxon>
        <taxon>Yersinia</taxon>
    </lineage>
</organism>
<dbReference type="STRING" id="1453495.AT01_3075"/>
<evidence type="ECO:0000313" key="2">
    <source>
        <dbReference type="EMBL" id="CNL07275.1"/>
    </source>
</evidence>
<dbReference type="EC" id="4.6.1.1" evidence="2"/>
<protein>
    <submittedName>
        <fullName evidence="2">Toxin protein</fullName>
        <ecNumber evidence="2">4.6.1.1</ecNumber>
    </submittedName>
</protein>
<feature type="domain" description="Anthrax toxin edema factor central" evidence="1">
    <location>
        <begin position="41"/>
        <end position="209"/>
    </location>
</feature>
<dbReference type="eggNOG" id="COG3064">
    <property type="taxonomic scope" value="Bacteria"/>
</dbReference>
<dbReference type="Pfam" id="PF03497">
    <property type="entry name" value="Anthrax_toxA"/>
    <property type="match status" value="1"/>
</dbReference>
<dbReference type="InterPro" id="IPR005165">
    <property type="entry name" value="Anthrax_toxin_edema_cen"/>
</dbReference>
<dbReference type="Proteomes" id="UP000038647">
    <property type="component" value="Unassembled WGS sequence"/>
</dbReference>
<dbReference type="Gene3D" id="3.90.1760.10">
    <property type="entry name" value="Anthrax toxin, edema factor, central domain"/>
    <property type="match status" value="1"/>
</dbReference>
<evidence type="ECO:0000313" key="4">
    <source>
        <dbReference type="Proteomes" id="UP000038647"/>
    </source>
</evidence>
<accession>A0A0T9TXB7</accession>
<dbReference type="EMBL" id="CQEH01000015">
    <property type="protein sequence ID" value="CNL40680.1"/>
    <property type="molecule type" value="Genomic_DNA"/>
</dbReference>
<dbReference type="OrthoDB" id="1550625at2"/>
<dbReference type="Proteomes" id="UP000041595">
    <property type="component" value="Unassembled WGS sequence"/>
</dbReference>
<proteinExistence type="predicted"/>
<dbReference type="InterPro" id="IPR037017">
    <property type="entry name" value="Anthrax_toxin_edema_cen_sf"/>
</dbReference>
<evidence type="ECO:0000313" key="5">
    <source>
        <dbReference type="Proteomes" id="UP000041595"/>
    </source>
</evidence>
<keyword evidence="2" id="KW-0456">Lyase</keyword>
<keyword evidence="4" id="KW-1185">Reference proteome</keyword>
<sequence length="394" mass="44325">MIIGYRYMAIMPCNHSGKDKQVASETPSTSADIQRQSELIKDKTGIVPAHLLRLQRAACELNCIIAIRPVDRLATELIEAGHPTKGFHIKGKSASWGGQAGFICVDQRFSKLENESDERIAKFNEQVRQCISDGDAVAVPLVVTQSRLQTLLYSGAIDQISLENPDGILSLQARGLSDKSYAFEAKKLSGKGEVRYQIFHNGKSIEVLAPTINALPFTADYDLLMVAPHISDLGSQDNLPVPDVAHHVFRRRIDKYSKWPDAPEIRQDYDKPASFYRKEDGEIGNASERVRQMIPYLNEAVVGDGEKVIHHNVDSSSPVSDPAANYPATFILPVRIGRFDELCVIENKDELREFVTEAKRHGYHMVMNPLWEPDLLQIRNPHFEEMRRELILKL</sequence>
<dbReference type="AlphaFoldDB" id="A0A0T9TXB7"/>
<dbReference type="GO" id="GO:0005576">
    <property type="term" value="C:extracellular region"/>
    <property type="evidence" value="ECO:0007669"/>
    <property type="project" value="InterPro"/>
</dbReference>
<evidence type="ECO:0000259" key="1">
    <source>
        <dbReference type="Pfam" id="PF03497"/>
    </source>
</evidence>
<dbReference type="InterPro" id="IPR035099">
    <property type="entry name" value="Anthrax_toxin_C-terminal"/>
</dbReference>
<evidence type="ECO:0000313" key="3">
    <source>
        <dbReference type="EMBL" id="CNL40680.1"/>
    </source>
</evidence>
<gene>
    <name evidence="2" type="primary">cya</name>
    <name evidence="2" type="ORF">ERS137965_01971</name>
    <name evidence="3" type="ORF">ERS137966_03148</name>
</gene>
<reference evidence="2 5" key="2">
    <citation type="submission" date="2015-03" db="EMBL/GenBank/DDBJ databases">
        <authorList>
            <person name="Murphy D."/>
        </authorList>
    </citation>
    <scope>NUCLEOTIDE SEQUENCE [LARGE SCALE GENOMIC DNA]</scope>
    <source>
        <strain evidence="2 5">IP06005</strain>
    </source>
</reference>